<organism evidence="1 2">
    <name type="scientific">Dentiscutata heterogama</name>
    <dbReference type="NCBI Taxonomy" id="1316150"/>
    <lineage>
        <taxon>Eukaryota</taxon>
        <taxon>Fungi</taxon>
        <taxon>Fungi incertae sedis</taxon>
        <taxon>Mucoromycota</taxon>
        <taxon>Glomeromycotina</taxon>
        <taxon>Glomeromycetes</taxon>
        <taxon>Diversisporales</taxon>
        <taxon>Gigasporaceae</taxon>
        <taxon>Dentiscutata</taxon>
    </lineage>
</organism>
<accession>A0ACA9PJ56</accession>
<gene>
    <name evidence="1" type="ORF">DHETER_LOCUS12175</name>
</gene>
<name>A0ACA9PJ56_9GLOM</name>
<evidence type="ECO:0000313" key="1">
    <source>
        <dbReference type="EMBL" id="CAG8709371.1"/>
    </source>
</evidence>
<dbReference type="Proteomes" id="UP000789702">
    <property type="component" value="Unassembled WGS sequence"/>
</dbReference>
<reference evidence="1" key="1">
    <citation type="submission" date="2021-06" db="EMBL/GenBank/DDBJ databases">
        <authorList>
            <person name="Kallberg Y."/>
            <person name="Tangrot J."/>
            <person name="Rosling A."/>
        </authorList>
    </citation>
    <scope>NUCLEOTIDE SEQUENCE</scope>
    <source>
        <strain evidence="1">IL203A</strain>
    </source>
</reference>
<comment type="caution">
    <text evidence="1">The sequence shown here is derived from an EMBL/GenBank/DDBJ whole genome shotgun (WGS) entry which is preliminary data.</text>
</comment>
<dbReference type="EMBL" id="CAJVPU010029035">
    <property type="protein sequence ID" value="CAG8709371.1"/>
    <property type="molecule type" value="Genomic_DNA"/>
</dbReference>
<proteinExistence type="predicted"/>
<keyword evidence="2" id="KW-1185">Reference proteome</keyword>
<feature type="non-terminal residue" evidence="1">
    <location>
        <position position="307"/>
    </location>
</feature>
<feature type="non-terminal residue" evidence="1">
    <location>
        <position position="1"/>
    </location>
</feature>
<protein>
    <submittedName>
        <fullName evidence="1">4410_t:CDS:1</fullName>
    </submittedName>
</protein>
<evidence type="ECO:0000313" key="2">
    <source>
        <dbReference type="Proteomes" id="UP000789702"/>
    </source>
</evidence>
<sequence>IIKPPKELEFIPTVPFFKYLSILLSNGGQHEIQKLIRESDPNKIGLVKYLSFDWTIHITDIEYAKTFLSENVHTIQKLEFPPRSSFSIAVGKGILFLNGNHWLQQRKIASSAFNQIHRLDSVGECTNVLIKLLNKWTDTPIDLHSLTKRLAFQILGKLVFTYDMKALDSLEEQPYFLKTFNKTFQHANNPFFMIFPFLNSLPLKRNFEFFSSIKDFDDFIFKIIEQRRHEMSKEKNKNENTDLLDGILEATNHEGDYYTNKEIRDSLVSYLMAGYDTKYPDIQKKAREEVINVLGSASNLPTSENLK</sequence>